<dbReference type="EMBL" id="MNCJ02000327">
    <property type="protein sequence ID" value="KAF5778539.1"/>
    <property type="molecule type" value="Genomic_DNA"/>
</dbReference>
<dbReference type="AlphaFoldDB" id="A0A251T6I7"/>
<sequence length="79" mass="9022">MTRDPTVLGSDFRSRFIFFLLILPSHTLRFSTNPRNQSCSCAISSSFLLIPILNLNSMRTNSSLLLLEYLTSIIRSIRL</sequence>
<reference evidence="2" key="2">
    <citation type="submission" date="2017-02" db="EMBL/GenBank/DDBJ databases">
        <title>Sunflower complete genome.</title>
        <authorList>
            <person name="Langlade N."/>
            <person name="Munos S."/>
        </authorList>
    </citation>
    <scope>NUCLEOTIDE SEQUENCE [LARGE SCALE GENOMIC DNA]</scope>
    <source>
        <tissue evidence="2">Leaves</tissue>
    </source>
</reference>
<reference evidence="1 3" key="1">
    <citation type="journal article" date="2017" name="Nature">
        <title>The sunflower genome provides insights into oil metabolism, flowering and Asterid evolution.</title>
        <authorList>
            <person name="Badouin H."/>
            <person name="Gouzy J."/>
            <person name="Grassa C.J."/>
            <person name="Murat F."/>
            <person name="Staton S.E."/>
            <person name="Cottret L."/>
            <person name="Lelandais-Briere C."/>
            <person name="Owens G.L."/>
            <person name="Carrere S."/>
            <person name="Mayjonade B."/>
            <person name="Legrand L."/>
            <person name="Gill N."/>
            <person name="Kane N.C."/>
            <person name="Bowers J.E."/>
            <person name="Hubner S."/>
            <person name="Bellec A."/>
            <person name="Berard A."/>
            <person name="Berges H."/>
            <person name="Blanchet N."/>
            <person name="Boniface M.C."/>
            <person name="Brunel D."/>
            <person name="Catrice O."/>
            <person name="Chaidir N."/>
            <person name="Claudel C."/>
            <person name="Donnadieu C."/>
            <person name="Faraut T."/>
            <person name="Fievet G."/>
            <person name="Helmstetter N."/>
            <person name="King M."/>
            <person name="Knapp S.J."/>
            <person name="Lai Z."/>
            <person name="Le Paslier M.C."/>
            <person name="Lippi Y."/>
            <person name="Lorenzon L."/>
            <person name="Mandel J.R."/>
            <person name="Marage G."/>
            <person name="Marchand G."/>
            <person name="Marquand E."/>
            <person name="Bret-Mestries E."/>
            <person name="Morien E."/>
            <person name="Nambeesan S."/>
            <person name="Nguyen T."/>
            <person name="Pegot-Espagnet P."/>
            <person name="Pouilly N."/>
            <person name="Raftis F."/>
            <person name="Sallet E."/>
            <person name="Schiex T."/>
            <person name="Thomas J."/>
            <person name="Vandecasteele C."/>
            <person name="Vares D."/>
            <person name="Vear F."/>
            <person name="Vautrin S."/>
            <person name="Crespi M."/>
            <person name="Mangin B."/>
            <person name="Burke J.M."/>
            <person name="Salse J."/>
            <person name="Munos S."/>
            <person name="Vincourt P."/>
            <person name="Rieseberg L.H."/>
            <person name="Langlade N.B."/>
        </authorList>
    </citation>
    <scope>NUCLEOTIDE SEQUENCE [LARGE SCALE GENOMIC DNA]</scope>
    <source>
        <strain evidence="3">cv. SF193</strain>
        <tissue evidence="1">Leaves</tissue>
    </source>
</reference>
<dbReference type="InParanoid" id="A0A251T6I7"/>
<dbReference type="Proteomes" id="UP000215914">
    <property type="component" value="Chromosome 12"/>
</dbReference>
<name>A0A251T6I7_HELAN</name>
<evidence type="ECO:0000313" key="3">
    <source>
        <dbReference type="Proteomes" id="UP000215914"/>
    </source>
</evidence>
<evidence type="ECO:0000313" key="2">
    <source>
        <dbReference type="EMBL" id="OTG05541.1"/>
    </source>
</evidence>
<proteinExistence type="predicted"/>
<dbReference type="EMBL" id="CM007901">
    <property type="protein sequence ID" value="OTG05541.1"/>
    <property type="molecule type" value="Genomic_DNA"/>
</dbReference>
<protein>
    <submittedName>
        <fullName evidence="2">Uncharacterized protein</fullName>
    </submittedName>
</protein>
<keyword evidence="3" id="KW-1185">Reference proteome</keyword>
<reference evidence="1" key="3">
    <citation type="submission" date="2020-06" db="EMBL/GenBank/DDBJ databases">
        <title>Helianthus annuus Genome sequencing and assembly Release 2.</title>
        <authorList>
            <person name="Gouzy J."/>
            <person name="Langlade N."/>
            <person name="Munos S."/>
        </authorList>
    </citation>
    <scope>NUCLEOTIDE SEQUENCE</scope>
    <source>
        <tissue evidence="1">Leaves</tissue>
    </source>
</reference>
<accession>A0A251T6I7</accession>
<gene>
    <name evidence="2" type="ORF">HannXRQ_Chr12g0374691</name>
    <name evidence="1" type="ORF">HanXRQr2_Chr12g0548701</name>
</gene>
<dbReference type="Gramene" id="mRNA:HanXRQr2_Chr12g0548701">
    <property type="protein sequence ID" value="CDS:HanXRQr2_Chr12g0548701.1"/>
    <property type="gene ID" value="HanXRQr2_Chr12g0548701"/>
</dbReference>
<evidence type="ECO:0000313" key="1">
    <source>
        <dbReference type="EMBL" id="KAF5778539.1"/>
    </source>
</evidence>
<organism evidence="2 3">
    <name type="scientific">Helianthus annuus</name>
    <name type="common">Common sunflower</name>
    <dbReference type="NCBI Taxonomy" id="4232"/>
    <lineage>
        <taxon>Eukaryota</taxon>
        <taxon>Viridiplantae</taxon>
        <taxon>Streptophyta</taxon>
        <taxon>Embryophyta</taxon>
        <taxon>Tracheophyta</taxon>
        <taxon>Spermatophyta</taxon>
        <taxon>Magnoliopsida</taxon>
        <taxon>eudicotyledons</taxon>
        <taxon>Gunneridae</taxon>
        <taxon>Pentapetalae</taxon>
        <taxon>asterids</taxon>
        <taxon>campanulids</taxon>
        <taxon>Asterales</taxon>
        <taxon>Asteraceae</taxon>
        <taxon>Asteroideae</taxon>
        <taxon>Heliantheae alliance</taxon>
        <taxon>Heliantheae</taxon>
        <taxon>Helianthus</taxon>
    </lineage>
</organism>